<dbReference type="GO" id="GO:1990904">
    <property type="term" value="C:ribonucleoprotein complex"/>
    <property type="evidence" value="ECO:0007669"/>
    <property type="project" value="UniProtKB-KW"/>
</dbReference>
<organism evidence="8 9">
    <name type="scientific">Candidatus Shapirobacteria bacterium CG09_land_8_20_14_0_10_49_15</name>
    <dbReference type="NCBI Taxonomy" id="1974482"/>
    <lineage>
        <taxon>Bacteria</taxon>
        <taxon>Candidatus Shapironibacteriota</taxon>
    </lineage>
</organism>
<dbReference type="AlphaFoldDB" id="A0A2M6XAX8"/>
<dbReference type="EMBL" id="PEZK01000026">
    <property type="protein sequence ID" value="PIU02148.1"/>
    <property type="molecule type" value="Genomic_DNA"/>
</dbReference>
<comment type="caution">
    <text evidence="8">The sequence shown here is derived from an EMBL/GenBank/DDBJ whole genome shotgun (WGS) entry which is preliminary data.</text>
</comment>
<dbReference type="InterPro" id="IPR005824">
    <property type="entry name" value="KOW"/>
</dbReference>
<evidence type="ECO:0000256" key="6">
    <source>
        <dbReference type="RuleBase" id="RU003477"/>
    </source>
</evidence>
<dbReference type="GO" id="GO:0019843">
    <property type="term" value="F:rRNA binding"/>
    <property type="evidence" value="ECO:0007669"/>
    <property type="project" value="UniProtKB-UniRule"/>
</dbReference>
<keyword evidence="5" id="KW-0699">rRNA-binding</keyword>
<dbReference type="Pfam" id="PF00467">
    <property type="entry name" value="KOW"/>
    <property type="match status" value="1"/>
</dbReference>
<dbReference type="InterPro" id="IPR005825">
    <property type="entry name" value="Ribosomal_uL24_CS"/>
</dbReference>
<gene>
    <name evidence="5" type="primary">rplX</name>
    <name evidence="8" type="ORF">COT66_01715</name>
</gene>
<dbReference type="InterPro" id="IPR057264">
    <property type="entry name" value="Ribosomal_uL24_C"/>
</dbReference>
<dbReference type="Proteomes" id="UP000231214">
    <property type="component" value="Unassembled WGS sequence"/>
</dbReference>
<evidence type="ECO:0000256" key="3">
    <source>
        <dbReference type="ARBA" id="ARBA00023274"/>
    </source>
</evidence>
<keyword evidence="2 5" id="KW-0689">Ribosomal protein</keyword>
<evidence type="ECO:0000313" key="9">
    <source>
        <dbReference type="Proteomes" id="UP000231214"/>
    </source>
</evidence>
<comment type="subunit">
    <text evidence="5">Part of the 50S ribosomal subunit.</text>
</comment>
<dbReference type="NCBIfam" id="TIGR01079">
    <property type="entry name" value="rplX_bact"/>
    <property type="match status" value="1"/>
</dbReference>
<dbReference type="CDD" id="cd06089">
    <property type="entry name" value="KOW_RPL26"/>
    <property type="match status" value="1"/>
</dbReference>
<accession>A0A2M6XAX8</accession>
<comment type="function">
    <text evidence="5">One of two assembly initiator proteins, it binds directly to the 5'-end of the 23S rRNA, where it nucleates assembly of the 50S subunit.</text>
</comment>
<evidence type="ECO:0000313" key="8">
    <source>
        <dbReference type="EMBL" id="PIU02148.1"/>
    </source>
</evidence>
<comment type="function">
    <text evidence="5">One of the proteins that surrounds the polypeptide exit tunnel on the outside of the subunit.</text>
</comment>
<sequence length="107" mass="11893">MKLKKDDRVVVLGGKDKGRTGKIEKVLPRQAKVLIAGLNLFKKHVRPQGERQPGGVVEIAKPLPASRVALVCPKCGQRTRVGYRVNQVDRVNRDTKLRICKKCQAAI</sequence>
<keyword evidence="3 5" id="KW-0687">Ribonucleoprotein</keyword>
<dbReference type="SMART" id="SM00739">
    <property type="entry name" value="KOW"/>
    <property type="match status" value="1"/>
</dbReference>
<dbReference type="GO" id="GO:0006412">
    <property type="term" value="P:translation"/>
    <property type="evidence" value="ECO:0007669"/>
    <property type="project" value="UniProtKB-UniRule"/>
</dbReference>
<dbReference type="GO" id="GO:0005840">
    <property type="term" value="C:ribosome"/>
    <property type="evidence" value="ECO:0007669"/>
    <property type="project" value="UniProtKB-KW"/>
</dbReference>
<keyword evidence="5" id="KW-0694">RNA-binding</keyword>
<dbReference type="SUPFAM" id="SSF50104">
    <property type="entry name" value="Translation proteins SH3-like domain"/>
    <property type="match status" value="1"/>
</dbReference>
<dbReference type="InterPro" id="IPR014722">
    <property type="entry name" value="Rib_uL2_dom2"/>
</dbReference>
<dbReference type="Gene3D" id="2.30.30.30">
    <property type="match status" value="1"/>
</dbReference>
<dbReference type="InterPro" id="IPR008991">
    <property type="entry name" value="Translation_prot_SH3-like_sf"/>
</dbReference>
<dbReference type="Pfam" id="PF17136">
    <property type="entry name" value="ribosomal_L24"/>
    <property type="match status" value="1"/>
</dbReference>
<dbReference type="HAMAP" id="MF_01326_B">
    <property type="entry name" value="Ribosomal_uL24_B"/>
    <property type="match status" value="1"/>
</dbReference>
<name>A0A2M6XAX8_9BACT</name>
<feature type="domain" description="KOW" evidence="7">
    <location>
        <begin position="2"/>
        <end position="29"/>
    </location>
</feature>
<reference evidence="9" key="1">
    <citation type="submission" date="2017-09" db="EMBL/GenBank/DDBJ databases">
        <title>Depth-based differentiation of microbial function through sediment-hosted aquifers and enrichment of novel symbionts in the deep terrestrial subsurface.</title>
        <authorList>
            <person name="Probst A.J."/>
            <person name="Ladd B."/>
            <person name="Jarett J.K."/>
            <person name="Geller-Mcgrath D.E."/>
            <person name="Sieber C.M.K."/>
            <person name="Emerson J.B."/>
            <person name="Anantharaman K."/>
            <person name="Thomas B.C."/>
            <person name="Malmstrom R."/>
            <person name="Stieglmeier M."/>
            <person name="Klingl A."/>
            <person name="Woyke T."/>
            <person name="Ryan C.M."/>
            <person name="Banfield J.F."/>
        </authorList>
    </citation>
    <scope>NUCLEOTIDE SEQUENCE [LARGE SCALE GENOMIC DNA]</scope>
</reference>
<comment type="similarity">
    <text evidence="1 5 6">Belongs to the universal ribosomal protein uL24 family.</text>
</comment>
<proteinExistence type="inferred from homology"/>
<evidence type="ECO:0000256" key="4">
    <source>
        <dbReference type="ARBA" id="ARBA00035206"/>
    </source>
</evidence>
<dbReference type="GO" id="GO:0003735">
    <property type="term" value="F:structural constituent of ribosome"/>
    <property type="evidence" value="ECO:0007669"/>
    <property type="project" value="InterPro"/>
</dbReference>
<dbReference type="PANTHER" id="PTHR12903">
    <property type="entry name" value="MITOCHONDRIAL RIBOSOMAL PROTEIN L24"/>
    <property type="match status" value="1"/>
</dbReference>
<evidence type="ECO:0000256" key="2">
    <source>
        <dbReference type="ARBA" id="ARBA00022980"/>
    </source>
</evidence>
<dbReference type="PROSITE" id="PS01108">
    <property type="entry name" value="RIBOSOMAL_L24"/>
    <property type="match status" value="1"/>
</dbReference>
<evidence type="ECO:0000256" key="5">
    <source>
        <dbReference type="HAMAP-Rule" id="MF_01326"/>
    </source>
</evidence>
<dbReference type="InterPro" id="IPR041988">
    <property type="entry name" value="Ribosomal_uL24_KOW"/>
</dbReference>
<evidence type="ECO:0000259" key="7">
    <source>
        <dbReference type="SMART" id="SM00739"/>
    </source>
</evidence>
<dbReference type="InterPro" id="IPR003256">
    <property type="entry name" value="Ribosomal_uL24"/>
</dbReference>
<evidence type="ECO:0000256" key="1">
    <source>
        <dbReference type="ARBA" id="ARBA00010618"/>
    </source>
</evidence>
<protein>
    <recommendedName>
        <fullName evidence="4 5">Large ribosomal subunit protein uL24</fullName>
    </recommendedName>
</protein>